<reference evidence="4 5" key="1">
    <citation type="submission" date="2017-07" db="EMBL/GenBank/DDBJ databases">
        <title>Genome Sequence of Sulfitobacter pseudonitzschiae Strain SMR1 Isolated from a culture of the Diatom Skeletonema marinoi.</title>
        <authorList>
            <person name="Topel M."/>
            <person name="Pinder M.I.M."/>
            <person name="Johansson O.N."/>
            <person name="Kourtchenko O."/>
            <person name="Godhe A."/>
            <person name="Clarke A.K."/>
        </authorList>
    </citation>
    <scope>NUCLEOTIDE SEQUENCE [LARGE SCALE GENOMIC DNA]</scope>
    <source>
        <strain evidence="4 5">SMR1</strain>
    </source>
</reference>
<dbReference type="InterPro" id="IPR018060">
    <property type="entry name" value="HTH_AraC"/>
</dbReference>
<evidence type="ECO:0000256" key="1">
    <source>
        <dbReference type="ARBA" id="ARBA00023015"/>
    </source>
</evidence>
<dbReference type="Pfam" id="PF12833">
    <property type="entry name" value="HTH_18"/>
    <property type="match status" value="1"/>
</dbReference>
<evidence type="ECO:0000313" key="5">
    <source>
        <dbReference type="Proteomes" id="UP000199754"/>
    </source>
</evidence>
<gene>
    <name evidence="4" type="primary">virF</name>
    <name evidence="4" type="ORF">SULPSESMR1_01680</name>
</gene>
<name>A0A221K0Q8_9RHOB</name>
<dbReference type="Proteomes" id="UP000199754">
    <property type="component" value="Chromosome"/>
</dbReference>
<dbReference type="InterPro" id="IPR009057">
    <property type="entry name" value="Homeodomain-like_sf"/>
</dbReference>
<dbReference type="PROSITE" id="PS01124">
    <property type="entry name" value="HTH_ARAC_FAMILY_2"/>
    <property type="match status" value="1"/>
</dbReference>
<accession>A0A221K0Q8</accession>
<evidence type="ECO:0000259" key="3">
    <source>
        <dbReference type="PROSITE" id="PS01124"/>
    </source>
</evidence>
<evidence type="ECO:0000256" key="2">
    <source>
        <dbReference type="ARBA" id="ARBA00023163"/>
    </source>
</evidence>
<dbReference type="AlphaFoldDB" id="A0A221K0Q8"/>
<dbReference type="Gene3D" id="1.10.10.60">
    <property type="entry name" value="Homeodomain-like"/>
    <property type="match status" value="1"/>
</dbReference>
<dbReference type="GO" id="GO:0003700">
    <property type="term" value="F:DNA-binding transcription factor activity"/>
    <property type="evidence" value="ECO:0007669"/>
    <property type="project" value="InterPro"/>
</dbReference>
<dbReference type="PANTHER" id="PTHR47893:SF1">
    <property type="entry name" value="REGULATORY PROTEIN PCHR"/>
    <property type="match status" value="1"/>
</dbReference>
<proteinExistence type="predicted"/>
<keyword evidence="2" id="KW-0804">Transcription</keyword>
<dbReference type="PANTHER" id="PTHR47893">
    <property type="entry name" value="REGULATORY PROTEIN PCHR"/>
    <property type="match status" value="1"/>
</dbReference>
<dbReference type="KEGG" id="spse:SULPSESMR1_01680"/>
<keyword evidence="1" id="KW-0805">Transcription regulation</keyword>
<dbReference type="GO" id="GO:0043565">
    <property type="term" value="F:sequence-specific DNA binding"/>
    <property type="evidence" value="ECO:0007669"/>
    <property type="project" value="InterPro"/>
</dbReference>
<dbReference type="InterPro" id="IPR053142">
    <property type="entry name" value="PchR_regulatory_protein"/>
</dbReference>
<sequence>MFGKAKKFRFISDRTKLTEESIALPKSGFRLTRLFSTGHEIEISVHDTGALLLPLNGRVGIRVAGSEVWANSGKSALLSRPCDRWSVVDPLNDEFCQCLVFQFSKDLYSDRDSEGLISGELLEILPYGMELRFSDAHNYRLVRYLQLLSDELSPGSPVVPTERYLEGMEILLEECVKDAIFHLTISDYSQVASSRDVERAKLVEAFIREKFHEPLRVAEIARDIGMGVRSLQTAFRKTYGITIRQMIADTRIEYAHRRLCDPHPQDQVSTIAYECGITHLGRFSQAYARKFDEHPNETISRARNTSIS</sequence>
<protein>
    <submittedName>
        <fullName evidence="4">Virulence regulon transcriptional activator VirF</fullName>
    </submittedName>
</protein>
<organism evidence="4 5">
    <name type="scientific">Pseudosulfitobacter pseudonitzschiae</name>
    <dbReference type="NCBI Taxonomy" id="1402135"/>
    <lineage>
        <taxon>Bacteria</taxon>
        <taxon>Pseudomonadati</taxon>
        <taxon>Pseudomonadota</taxon>
        <taxon>Alphaproteobacteria</taxon>
        <taxon>Rhodobacterales</taxon>
        <taxon>Roseobacteraceae</taxon>
        <taxon>Pseudosulfitobacter</taxon>
    </lineage>
</organism>
<dbReference type="SMART" id="SM00342">
    <property type="entry name" value="HTH_ARAC"/>
    <property type="match status" value="1"/>
</dbReference>
<feature type="domain" description="HTH araC/xylS-type" evidence="3">
    <location>
        <begin position="201"/>
        <end position="301"/>
    </location>
</feature>
<dbReference type="EMBL" id="CP022415">
    <property type="protein sequence ID" value="ASM72493.1"/>
    <property type="molecule type" value="Genomic_DNA"/>
</dbReference>
<evidence type="ECO:0000313" key="4">
    <source>
        <dbReference type="EMBL" id="ASM72493.1"/>
    </source>
</evidence>
<dbReference type="SUPFAM" id="SSF46689">
    <property type="entry name" value="Homeodomain-like"/>
    <property type="match status" value="1"/>
</dbReference>
<keyword evidence="5" id="KW-1185">Reference proteome</keyword>